<organism evidence="1 2">
    <name type="scientific">Ectocarpus siliculosus</name>
    <name type="common">Brown alga</name>
    <name type="synonym">Conferva siliculosa</name>
    <dbReference type="NCBI Taxonomy" id="2880"/>
    <lineage>
        <taxon>Eukaryota</taxon>
        <taxon>Sar</taxon>
        <taxon>Stramenopiles</taxon>
        <taxon>Ochrophyta</taxon>
        <taxon>PX clade</taxon>
        <taxon>Phaeophyceae</taxon>
        <taxon>Ectocarpales</taxon>
        <taxon>Ectocarpaceae</taxon>
        <taxon>Ectocarpus</taxon>
    </lineage>
</organism>
<sequence length="152" mass="16447">MGGTEDAQSFGPRCILASGLSLEERRAIRSILDDKDQDREDRTPLVAHNLEIAEKRVGDVLTDAPMIGLLQEKQEEARDASPEPSSPVILISGFTNPELRDFVTRFRSETGVGAAFAKAVPNAMTKSVARLCEEIAQDHADALAGKLSDGKE</sequence>
<name>D8LIT4_ECTSI</name>
<keyword evidence="2" id="KW-1185">Reference proteome</keyword>
<dbReference type="AlphaFoldDB" id="D8LIT4"/>
<evidence type="ECO:0000313" key="2">
    <source>
        <dbReference type="Proteomes" id="UP000002630"/>
    </source>
</evidence>
<reference evidence="1 2" key="1">
    <citation type="journal article" date="2010" name="Nature">
        <title>The Ectocarpus genome and the independent evolution of multicellularity in brown algae.</title>
        <authorList>
            <person name="Cock J.M."/>
            <person name="Sterck L."/>
            <person name="Rouze P."/>
            <person name="Scornet D."/>
            <person name="Allen A.E."/>
            <person name="Amoutzias G."/>
            <person name="Anthouard V."/>
            <person name="Artiguenave F."/>
            <person name="Aury J.M."/>
            <person name="Badger J.H."/>
            <person name="Beszteri B."/>
            <person name="Billiau K."/>
            <person name="Bonnet E."/>
            <person name="Bothwell J.H."/>
            <person name="Bowler C."/>
            <person name="Boyen C."/>
            <person name="Brownlee C."/>
            <person name="Carrano C.J."/>
            <person name="Charrier B."/>
            <person name="Cho G.Y."/>
            <person name="Coelho S.M."/>
            <person name="Collen J."/>
            <person name="Corre E."/>
            <person name="Da Silva C."/>
            <person name="Delage L."/>
            <person name="Delaroque N."/>
            <person name="Dittami S.M."/>
            <person name="Doulbeau S."/>
            <person name="Elias M."/>
            <person name="Farnham G."/>
            <person name="Gachon C.M."/>
            <person name="Gschloessl B."/>
            <person name="Heesch S."/>
            <person name="Jabbari K."/>
            <person name="Jubin C."/>
            <person name="Kawai H."/>
            <person name="Kimura K."/>
            <person name="Kloareg B."/>
            <person name="Kupper F.C."/>
            <person name="Lang D."/>
            <person name="Le Bail A."/>
            <person name="Leblanc C."/>
            <person name="Lerouge P."/>
            <person name="Lohr M."/>
            <person name="Lopez P.J."/>
            <person name="Martens C."/>
            <person name="Maumus F."/>
            <person name="Michel G."/>
            <person name="Miranda-Saavedra D."/>
            <person name="Morales J."/>
            <person name="Moreau H."/>
            <person name="Motomura T."/>
            <person name="Nagasato C."/>
            <person name="Napoli C.A."/>
            <person name="Nelson D.R."/>
            <person name="Nyvall-Collen P."/>
            <person name="Peters A.F."/>
            <person name="Pommier C."/>
            <person name="Potin P."/>
            <person name="Poulain J."/>
            <person name="Quesneville H."/>
            <person name="Read B."/>
            <person name="Rensing S.A."/>
            <person name="Ritter A."/>
            <person name="Rousvoal S."/>
            <person name="Samanta M."/>
            <person name="Samson G."/>
            <person name="Schroeder D.C."/>
            <person name="Segurens B."/>
            <person name="Strittmatter M."/>
            <person name="Tonon T."/>
            <person name="Tregear J.W."/>
            <person name="Valentin K."/>
            <person name="von Dassow P."/>
            <person name="Yamagishi T."/>
            <person name="Van de Peer Y."/>
            <person name="Wincker P."/>
        </authorList>
    </citation>
    <scope>NUCLEOTIDE SEQUENCE [LARGE SCALE GENOMIC DNA]</scope>
    <source>
        <strain evidence="2">Ec32 / CCAP1310/4</strain>
    </source>
</reference>
<evidence type="ECO:0000313" key="1">
    <source>
        <dbReference type="EMBL" id="CBN76818.1"/>
    </source>
</evidence>
<protein>
    <submittedName>
        <fullName evidence="1">Uncharacterized protein</fullName>
    </submittedName>
</protein>
<dbReference type="Proteomes" id="UP000002630">
    <property type="component" value="Linkage Group LG08"/>
</dbReference>
<gene>
    <name evidence="1" type="ORF">Esi_0023_0016</name>
</gene>
<dbReference type="Pfam" id="PF12646">
    <property type="entry name" value="DUF3783"/>
    <property type="match status" value="1"/>
</dbReference>
<dbReference type="InterPro" id="IPR016621">
    <property type="entry name" value="UCP014543"/>
</dbReference>
<dbReference type="EMBL" id="FN649733">
    <property type="protein sequence ID" value="CBN76818.1"/>
    <property type="molecule type" value="Genomic_DNA"/>
</dbReference>
<dbReference type="EMBL" id="FN648409">
    <property type="protein sequence ID" value="CBN76818.1"/>
    <property type="molecule type" value="Genomic_DNA"/>
</dbReference>
<dbReference type="InParanoid" id="D8LIT4"/>
<dbReference type="OrthoDB" id="2018221at2759"/>
<accession>D8LIT4</accession>
<proteinExistence type="predicted"/>